<accession>A0A7X0VD57</accession>
<dbReference type="InterPro" id="IPR002931">
    <property type="entry name" value="Transglutaminase-like"/>
</dbReference>
<comment type="caution">
    <text evidence="2">The sequence shown here is derived from an EMBL/GenBank/DDBJ whole genome shotgun (WGS) entry which is preliminary data.</text>
</comment>
<dbReference type="RefSeq" id="WP_056680455.1">
    <property type="nucleotide sequence ID" value="NZ_JACKXE010000002.1"/>
</dbReference>
<proteinExistence type="predicted"/>
<feature type="domain" description="Transglutaminase-like" evidence="1">
    <location>
        <begin position="26"/>
        <end position="138"/>
    </location>
</feature>
<dbReference type="SUPFAM" id="SSF54001">
    <property type="entry name" value="Cysteine proteinases"/>
    <property type="match status" value="1"/>
</dbReference>
<protein>
    <submittedName>
        <fullName evidence="2">Transglutaminase family protein</fullName>
    </submittedName>
</protein>
<gene>
    <name evidence="2" type="ORF">H5V45_20510</name>
</gene>
<evidence type="ECO:0000313" key="2">
    <source>
        <dbReference type="EMBL" id="MBB6629712.1"/>
    </source>
</evidence>
<sequence length="223" mass="24467">MGDELDPRQALAPTGFIDSDHHDVRDFTESVVRGVQDPRERVGLLFAEVRDRLRYDPYSVTAAPPTYRASAILDGGPTWCVPKAVLLTASLRAAGIPAVLGFSDVRNHLNSEALLELMGTDLFVFHGWSAAYVDGRWRKGSPAFNSELCRRFGVPPLEFDGSQDALLHAADGAGRRHMEYVRERGMFVDLPFDELMATLLDTYGPAMVRGSGSSRPEDPAFGA</sequence>
<organism evidence="2 3">
    <name type="scientific">Nocardioides luti</name>
    <dbReference type="NCBI Taxonomy" id="2761101"/>
    <lineage>
        <taxon>Bacteria</taxon>
        <taxon>Bacillati</taxon>
        <taxon>Actinomycetota</taxon>
        <taxon>Actinomycetes</taxon>
        <taxon>Propionibacteriales</taxon>
        <taxon>Nocardioidaceae</taxon>
        <taxon>Nocardioides</taxon>
    </lineage>
</organism>
<evidence type="ECO:0000313" key="3">
    <source>
        <dbReference type="Proteomes" id="UP000523955"/>
    </source>
</evidence>
<dbReference type="Proteomes" id="UP000523955">
    <property type="component" value="Unassembled WGS sequence"/>
</dbReference>
<dbReference type="Gene3D" id="3.10.620.30">
    <property type="match status" value="1"/>
</dbReference>
<dbReference type="EMBL" id="JACKXE010000002">
    <property type="protein sequence ID" value="MBB6629712.1"/>
    <property type="molecule type" value="Genomic_DNA"/>
</dbReference>
<name>A0A7X0VD57_9ACTN</name>
<dbReference type="Pfam" id="PF01841">
    <property type="entry name" value="Transglut_core"/>
    <property type="match status" value="1"/>
</dbReference>
<dbReference type="PANTHER" id="PTHR33490">
    <property type="entry name" value="BLR5614 PROTEIN-RELATED"/>
    <property type="match status" value="1"/>
</dbReference>
<keyword evidence="3" id="KW-1185">Reference proteome</keyword>
<reference evidence="2 3" key="1">
    <citation type="submission" date="2020-08" db="EMBL/GenBank/DDBJ databases">
        <authorList>
            <person name="Seo M.-J."/>
        </authorList>
    </citation>
    <scope>NUCLEOTIDE SEQUENCE [LARGE SCALE GENOMIC DNA]</scope>
    <source>
        <strain evidence="2 3">KIGAM211</strain>
    </source>
</reference>
<dbReference type="PANTHER" id="PTHR33490:SF3">
    <property type="entry name" value="CONSERVED INTEGRAL MEMBRANE PROTEIN"/>
    <property type="match status" value="1"/>
</dbReference>
<dbReference type="AlphaFoldDB" id="A0A7X0VD57"/>
<dbReference type="InterPro" id="IPR038765">
    <property type="entry name" value="Papain-like_cys_pep_sf"/>
</dbReference>
<evidence type="ECO:0000259" key="1">
    <source>
        <dbReference type="Pfam" id="PF01841"/>
    </source>
</evidence>